<dbReference type="Gene3D" id="3.30.559.30">
    <property type="entry name" value="Nonribosomal peptide synthetase, condensation domain"/>
    <property type="match status" value="1"/>
</dbReference>
<proteinExistence type="predicted"/>
<reference evidence="1" key="1">
    <citation type="submission" date="2020-05" db="EMBL/GenBank/DDBJ databases">
        <title>Mycena genomes resolve the evolution of fungal bioluminescence.</title>
        <authorList>
            <person name="Tsai I.J."/>
        </authorList>
    </citation>
    <scope>NUCLEOTIDE SEQUENCE</scope>
    <source>
        <strain evidence="1">171206Taipei</strain>
    </source>
</reference>
<dbReference type="InterPro" id="IPR010828">
    <property type="entry name" value="Atf2/Sli1-like"/>
</dbReference>
<dbReference type="PANTHER" id="PTHR28037:SF1">
    <property type="entry name" value="ALCOHOL O-ACETYLTRANSFERASE 1-RELATED"/>
    <property type="match status" value="1"/>
</dbReference>
<protein>
    <recommendedName>
        <fullName evidence="3">Alcohol acetyltransferase</fullName>
    </recommendedName>
</protein>
<dbReference type="AlphaFoldDB" id="A0A8H6S9N0"/>
<accession>A0A8H6S9N0</accession>
<evidence type="ECO:0008006" key="3">
    <source>
        <dbReference type="Google" id="ProtNLM"/>
    </source>
</evidence>
<dbReference type="Gene3D" id="3.30.559.10">
    <property type="entry name" value="Chloramphenicol acetyltransferase-like domain"/>
    <property type="match status" value="1"/>
</dbReference>
<dbReference type="Pfam" id="PF07247">
    <property type="entry name" value="AATase"/>
    <property type="match status" value="1"/>
</dbReference>
<dbReference type="PANTHER" id="PTHR28037">
    <property type="entry name" value="ALCOHOL O-ACETYLTRANSFERASE 1-RELATED"/>
    <property type="match status" value="1"/>
</dbReference>
<gene>
    <name evidence="1" type="ORF">MIND_01093600</name>
</gene>
<dbReference type="EMBL" id="JACAZF010000009">
    <property type="protein sequence ID" value="KAF7295536.1"/>
    <property type="molecule type" value="Genomic_DNA"/>
</dbReference>
<dbReference type="RefSeq" id="XP_037216899.1">
    <property type="nucleotide sequence ID" value="XM_037367505.1"/>
</dbReference>
<dbReference type="GO" id="GO:0008080">
    <property type="term" value="F:N-acetyltransferase activity"/>
    <property type="evidence" value="ECO:0007669"/>
    <property type="project" value="TreeGrafter"/>
</dbReference>
<organism evidence="1 2">
    <name type="scientific">Mycena indigotica</name>
    <dbReference type="NCBI Taxonomy" id="2126181"/>
    <lineage>
        <taxon>Eukaryota</taxon>
        <taxon>Fungi</taxon>
        <taxon>Dikarya</taxon>
        <taxon>Basidiomycota</taxon>
        <taxon>Agaricomycotina</taxon>
        <taxon>Agaricomycetes</taxon>
        <taxon>Agaricomycetidae</taxon>
        <taxon>Agaricales</taxon>
        <taxon>Marasmiineae</taxon>
        <taxon>Mycenaceae</taxon>
        <taxon>Mycena</taxon>
    </lineage>
</organism>
<dbReference type="InterPro" id="IPR052058">
    <property type="entry name" value="Alcohol_O-acetyltransferase"/>
</dbReference>
<evidence type="ECO:0000313" key="2">
    <source>
        <dbReference type="Proteomes" id="UP000636479"/>
    </source>
</evidence>
<comment type="caution">
    <text evidence="1">The sequence shown here is derived from an EMBL/GenBank/DDBJ whole genome shotgun (WGS) entry which is preliminary data.</text>
</comment>
<dbReference type="GeneID" id="59350021"/>
<dbReference type="OrthoDB" id="2150604at2759"/>
<keyword evidence="2" id="KW-1185">Reference proteome</keyword>
<dbReference type="InterPro" id="IPR023213">
    <property type="entry name" value="CAT-like_dom_sf"/>
</dbReference>
<evidence type="ECO:0000313" key="1">
    <source>
        <dbReference type="EMBL" id="KAF7295536.1"/>
    </source>
</evidence>
<sequence>MSKLQRVRKLGVLEQFHMMRHTLGLDSCVVGVARYTTAERTKLTKEILYPALRAVIESHLALGVRLEKKDNNPDNYFARLPNIDLSRIVQFSESDDLQAALESQLLHGFDTSSDIPLWRLQVLTDNTVLFTFHHVIADGMSSIAFHVQLLRALQKAAIDFSSDPVVHVPPTTTMIPAVDQATRVRPSLSLVVHELSKLILPQSLTAASKEWTAKPTPRIPDLSNTHVRIQSIPPQTIRNLLVVCRANQATLTGAIYVLLGCVVSSLLDEKSKRKYNRVGGLVALSMRGMTGIDDYEICDHPSAVNTSVPLANDFSWNEAARLAQLLKGQKSKGREKIGLLNLLLGRFDVYFHGLLGRKREVGFTLSNIGRWTAPAVEGKWTIGRTMFAQSDVVVGGAFNCSVAGDPTGAVNLTFTWSDVGVETVWMDNLVPLFKEKLSELAEGRS</sequence>
<dbReference type="Proteomes" id="UP000636479">
    <property type="component" value="Unassembled WGS sequence"/>
</dbReference>
<name>A0A8H6S9N0_9AGAR</name>
<dbReference type="SUPFAM" id="SSF52777">
    <property type="entry name" value="CoA-dependent acyltransferases"/>
    <property type="match status" value="1"/>
</dbReference>